<dbReference type="Proteomes" id="UP000279446">
    <property type="component" value="Unassembled WGS sequence"/>
</dbReference>
<organism evidence="3 4">
    <name type="scientific">Paenibacillus anaericanus</name>
    <dbReference type="NCBI Taxonomy" id="170367"/>
    <lineage>
        <taxon>Bacteria</taxon>
        <taxon>Bacillati</taxon>
        <taxon>Bacillota</taxon>
        <taxon>Bacilli</taxon>
        <taxon>Bacillales</taxon>
        <taxon>Paenibacillaceae</taxon>
        <taxon>Paenibacillus</taxon>
    </lineage>
</organism>
<keyword evidence="1" id="KW-1133">Transmembrane helix</keyword>
<dbReference type="Pfam" id="PF12729">
    <property type="entry name" value="4HB_MCP_1"/>
    <property type="match status" value="1"/>
</dbReference>
<feature type="transmembrane region" description="Helical" evidence="1">
    <location>
        <begin position="12"/>
        <end position="34"/>
    </location>
</feature>
<evidence type="ECO:0000256" key="1">
    <source>
        <dbReference type="SAM" id="Phobius"/>
    </source>
</evidence>
<evidence type="ECO:0000313" key="4">
    <source>
        <dbReference type="Proteomes" id="UP000279446"/>
    </source>
</evidence>
<keyword evidence="4" id="KW-1185">Reference proteome</keyword>
<dbReference type="EMBL" id="RZNY01000016">
    <property type="protein sequence ID" value="RUT43949.1"/>
    <property type="molecule type" value="Genomic_DNA"/>
</dbReference>
<reference evidence="3 4" key="1">
    <citation type="submission" date="2018-12" db="EMBL/GenBank/DDBJ databases">
        <authorList>
            <person name="Sun L."/>
            <person name="Chen Z."/>
        </authorList>
    </citation>
    <scope>NUCLEOTIDE SEQUENCE [LARGE SCALE GENOMIC DNA]</scope>
    <source>
        <strain evidence="3 4">DSM 15890</strain>
    </source>
</reference>
<proteinExistence type="predicted"/>
<dbReference type="AlphaFoldDB" id="A0A433Y5T1"/>
<protein>
    <recommendedName>
        <fullName evidence="2">Chemotaxis methyl-accepting receptor HlyB-like 4HB MCP domain-containing protein</fullName>
    </recommendedName>
</protein>
<feature type="domain" description="Chemotaxis methyl-accepting receptor HlyB-like 4HB MCP" evidence="2">
    <location>
        <begin position="8"/>
        <end position="153"/>
    </location>
</feature>
<accession>A0A433Y5T1</accession>
<evidence type="ECO:0000313" key="3">
    <source>
        <dbReference type="EMBL" id="RUT43949.1"/>
    </source>
</evidence>
<keyword evidence="1" id="KW-0472">Membrane</keyword>
<dbReference type="RefSeq" id="WP_127193572.1">
    <property type="nucleotide sequence ID" value="NZ_RZNY01000016.1"/>
</dbReference>
<name>A0A433Y5T1_9BACL</name>
<dbReference type="InterPro" id="IPR024478">
    <property type="entry name" value="HlyB_4HB_MCP"/>
</dbReference>
<evidence type="ECO:0000259" key="2">
    <source>
        <dbReference type="Pfam" id="PF12729"/>
    </source>
</evidence>
<keyword evidence="1" id="KW-0812">Transmembrane</keyword>
<gene>
    <name evidence="3" type="ORF">EJP82_18575</name>
</gene>
<comment type="caution">
    <text evidence="3">The sequence shown here is derived from an EMBL/GenBank/DDBJ whole genome shotgun (WGS) entry which is preliminary data.</text>
</comment>
<sequence length="193" mass="22125">MQRLQLRSIRYKILSGFTAVILLFIVAIVSNTVLQGRITSMTDQINRNMDKLSSIQQLTDKIRQADELGARYLMSESEEKMSTYLTAFDRSLVEVTTDVEQMKKSNLSEDEQAAVSSFETQWSKYLIDFKEASQLLQNKKFAEAHDKFTEISLDSVIKSQLEFEDILSKQIDDQQRISESSRSLAMMIMLVGT</sequence>